<dbReference type="InterPro" id="IPR001296">
    <property type="entry name" value="Glyco_trans_1"/>
</dbReference>
<evidence type="ECO:0000259" key="1">
    <source>
        <dbReference type="Pfam" id="PF00534"/>
    </source>
</evidence>
<dbReference type="EMBL" id="PCSQ01000005">
    <property type="protein sequence ID" value="PIP52666.1"/>
    <property type="molecule type" value="Genomic_DNA"/>
</dbReference>
<reference evidence="2 3" key="1">
    <citation type="submission" date="2017-09" db="EMBL/GenBank/DDBJ databases">
        <title>Depth-based differentiation of microbial function through sediment-hosted aquifers and enrichment of novel symbionts in the deep terrestrial subsurface.</title>
        <authorList>
            <person name="Probst A.J."/>
            <person name="Ladd B."/>
            <person name="Jarett J.K."/>
            <person name="Geller-Mcgrath D.E."/>
            <person name="Sieber C.M."/>
            <person name="Emerson J.B."/>
            <person name="Anantharaman K."/>
            <person name="Thomas B.C."/>
            <person name="Malmstrom R."/>
            <person name="Stieglmeier M."/>
            <person name="Klingl A."/>
            <person name="Woyke T."/>
            <person name="Ryan C.M."/>
            <person name="Banfield J.F."/>
        </authorList>
    </citation>
    <scope>NUCLEOTIDE SEQUENCE [LARGE SCALE GENOMIC DNA]</scope>
    <source>
        <strain evidence="2">CG23_combo_of_CG06-09_8_20_14_all_47_9</strain>
    </source>
</reference>
<dbReference type="GO" id="GO:0016757">
    <property type="term" value="F:glycosyltransferase activity"/>
    <property type="evidence" value="ECO:0007669"/>
    <property type="project" value="InterPro"/>
</dbReference>
<dbReference type="Gene3D" id="3.40.50.2000">
    <property type="entry name" value="Glycogen Phosphorylase B"/>
    <property type="match status" value="1"/>
</dbReference>
<accession>A0A2H0B4T7</accession>
<dbReference type="Pfam" id="PF00534">
    <property type="entry name" value="Glycos_transf_1"/>
    <property type="match status" value="1"/>
</dbReference>
<protein>
    <recommendedName>
        <fullName evidence="1">Glycosyl transferase family 1 domain-containing protein</fullName>
    </recommendedName>
</protein>
<feature type="domain" description="Glycosyl transferase family 1" evidence="1">
    <location>
        <begin position="176"/>
        <end position="351"/>
    </location>
</feature>
<dbReference type="Proteomes" id="UP000231081">
    <property type="component" value="Unassembled WGS sequence"/>
</dbReference>
<evidence type="ECO:0000313" key="2">
    <source>
        <dbReference type="EMBL" id="PIP52666.1"/>
    </source>
</evidence>
<gene>
    <name evidence="2" type="ORF">COX09_00220</name>
</gene>
<name>A0A2H0B4T7_9BACT</name>
<dbReference type="AlphaFoldDB" id="A0A2H0B4T7"/>
<sequence>MFTSKFGNYSGMKIGLYSPFAANTLGGGERYLLTIAGCLLPEHQVDLVLSSFPVGLKSRLTKNFSLNLDGLNLVAGPFGPGHSAWERWRFTGQYDVFYYLTDGSFFVPHAKRNICHFMIPFNQPPRLVQKLKLNTWTVKTTHSYFCQRALEKIWKIKINFVQWGAVDAAQFKPQIKQNLIINVGRWFTTKHNQHCKRQDFLAETFKKLCDQGLKNWRLALIGPVEPGGENLEYFKQVKKLSRGYPIDLLPQTDFKSLVKLYGRAKIYWHATGYGTDELSNPQVSEHFGISTIEAMAAGAVPVVINQGGQPEIVKPATDGYLWQNQIELIDQTLALINNEALRLKLSRGAQNRAKDFSPEKFCQMTHKIFNL</sequence>
<evidence type="ECO:0000313" key="3">
    <source>
        <dbReference type="Proteomes" id="UP000231081"/>
    </source>
</evidence>
<dbReference type="SUPFAM" id="SSF53756">
    <property type="entry name" value="UDP-Glycosyltransferase/glycogen phosphorylase"/>
    <property type="match status" value="1"/>
</dbReference>
<dbReference type="PANTHER" id="PTHR12526">
    <property type="entry name" value="GLYCOSYLTRANSFERASE"/>
    <property type="match status" value="1"/>
</dbReference>
<proteinExistence type="predicted"/>
<organism evidence="2 3">
    <name type="scientific">Candidatus Beckwithbacteria bacterium CG23_combo_of_CG06-09_8_20_14_all_47_9</name>
    <dbReference type="NCBI Taxonomy" id="1974498"/>
    <lineage>
        <taxon>Bacteria</taxon>
        <taxon>Candidatus Beckwithiibacteriota</taxon>
    </lineage>
</organism>
<dbReference type="CDD" id="cd03801">
    <property type="entry name" value="GT4_PimA-like"/>
    <property type="match status" value="1"/>
</dbReference>
<comment type="caution">
    <text evidence="2">The sequence shown here is derived from an EMBL/GenBank/DDBJ whole genome shotgun (WGS) entry which is preliminary data.</text>
</comment>